<dbReference type="OrthoDB" id="5297797at2"/>
<dbReference type="RefSeq" id="WP_138150904.1">
    <property type="nucleotide sequence ID" value="NZ_VANU01000001.1"/>
</dbReference>
<evidence type="ECO:0000313" key="2">
    <source>
        <dbReference type="Proteomes" id="UP000308901"/>
    </source>
</evidence>
<dbReference type="Proteomes" id="UP000308901">
    <property type="component" value="Unassembled WGS sequence"/>
</dbReference>
<keyword evidence="1" id="KW-0378">Hydrolase</keyword>
<keyword evidence="2" id="KW-1185">Reference proteome</keyword>
<dbReference type="GO" id="GO:0016787">
    <property type="term" value="F:hydrolase activity"/>
    <property type="evidence" value="ECO:0007669"/>
    <property type="project" value="UniProtKB-KW"/>
</dbReference>
<dbReference type="InterPro" id="IPR036705">
    <property type="entry name" value="Ribosyl_crysJ1_sf"/>
</dbReference>
<evidence type="ECO:0000313" key="1">
    <source>
        <dbReference type="EMBL" id="TLP40614.1"/>
    </source>
</evidence>
<dbReference type="SUPFAM" id="SSF101478">
    <property type="entry name" value="ADP-ribosylglycohydrolase"/>
    <property type="match status" value="1"/>
</dbReference>
<gene>
    <name evidence="1" type="ORF">FDK22_00970</name>
</gene>
<dbReference type="EMBL" id="VANU01000001">
    <property type="protein sequence ID" value="TLP40614.1"/>
    <property type="molecule type" value="Genomic_DNA"/>
</dbReference>
<dbReference type="Pfam" id="PF03747">
    <property type="entry name" value="ADP_ribosyl_GH"/>
    <property type="match status" value="1"/>
</dbReference>
<dbReference type="InterPro" id="IPR005502">
    <property type="entry name" value="Ribosyl_crysJ1"/>
</dbReference>
<organism evidence="1 2">
    <name type="scientific">Arcobacter arenosus</name>
    <dbReference type="NCBI Taxonomy" id="2576037"/>
    <lineage>
        <taxon>Bacteria</taxon>
        <taxon>Pseudomonadati</taxon>
        <taxon>Campylobacterota</taxon>
        <taxon>Epsilonproteobacteria</taxon>
        <taxon>Campylobacterales</taxon>
        <taxon>Arcobacteraceae</taxon>
        <taxon>Arcobacter</taxon>
    </lineage>
</organism>
<protein>
    <submittedName>
        <fullName evidence="1">ADP-ribosylglycohydrolase family protein</fullName>
    </submittedName>
</protein>
<sequence>MFDNKKVKELVLSTLVADSYSLATHWIYDEKQLSELDINWELLNDAKGVWHRGKVAGEFTHFGDQTFWLYQFLEDKNQFNVDEYIDYWKSKIDIYNGYIDGATKGTLENISKGIKPTGSSSTDLSIIGRIAPLLLVSKTKEEFLENISKFVSCTHNTKEALEASRFFGELFLKVYEGENIEEAILSLKDRFDTKLQSYIYSGIASKTDDTFDAIRGFGPACDIDGGFQGVIHLLCKYDDFKQMLIENAKAGGDNSARAMLASLIYMASPNRNLTKIPSDWLNIKATII</sequence>
<name>A0A5R8Y3F0_9BACT</name>
<proteinExistence type="predicted"/>
<dbReference type="Gene3D" id="1.10.4080.10">
    <property type="entry name" value="ADP-ribosylation/Crystallin J1"/>
    <property type="match status" value="1"/>
</dbReference>
<reference evidence="1 2" key="1">
    <citation type="submission" date="2019-05" db="EMBL/GenBank/DDBJ databases">
        <title>Arcobacter sp. nov., isolated from sea sediment.</title>
        <authorList>
            <person name="Kim W."/>
        </authorList>
    </citation>
    <scope>NUCLEOTIDE SEQUENCE [LARGE SCALE GENOMIC DNA]</scope>
    <source>
        <strain evidence="1 2">CAU 1517</strain>
    </source>
</reference>
<comment type="caution">
    <text evidence="1">The sequence shown here is derived from an EMBL/GenBank/DDBJ whole genome shotgun (WGS) entry which is preliminary data.</text>
</comment>
<dbReference type="AlphaFoldDB" id="A0A5R8Y3F0"/>
<accession>A0A5R8Y3F0</accession>